<organism evidence="2 3">
    <name type="scientific">Cardiocondyla obscurior</name>
    <dbReference type="NCBI Taxonomy" id="286306"/>
    <lineage>
        <taxon>Eukaryota</taxon>
        <taxon>Metazoa</taxon>
        <taxon>Ecdysozoa</taxon>
        <taxon>Arthropoda</taxon>
        <taxon>Hexapoda</taxon>
        <taxon>Insecta</taxon>
        <taxon>Pterygota</taxon>
        <taxon>Neoptera</taxon>
        <taxon>Endopterygota</taxon>
        <taxon>Hymenoptera</taxon>
        <taxon>Apocrita</taxon>
        <taxon>Aculeata</taxon>
        <taxon>Formicoidea</taxon>
        <taxon>Formicidae</taxon>
        <taxon>Myrmicinae</taxon>
        <taxon>Cardiocondyla</taxon>
    </lineage>
</organism>
<dbReference type="EMBL" id="JADYXP020000019">
    <property type="protein sequence ID" value="KAL0105221.1"/>
    <property type="molecule type" value="Genomic_DNA"/>
</dbReference>
<name>A0AAW2ES57_9HYME</name>
<evidence type="ECO:0000313" key="2">
    <source>
        <dbReference type="EMBL" id="KAL0105221.1"/>
    </source>
</evidence>
<feature type="compositionally biased region" description="Basic residues" evidence="1">
    <location>
        <begin position="32"/>
        <end position="41"/>
    </location>
</feature>
<feature type="region of interest" description="Disordered" evidence="1">
    <location>
        <begin position="25"/>
        <end position="46"/>
    </location>
</feature>
<sequence>MIGGLPGSSEAVWIIGGCLDHPRLSGPSEAARRRRSRRHRTTARDPKSISIRCRTETSLVSFLARDVPLPPGFKRVKFLTLIAELVSAARTRLRVAIKRTIKRASPGPGPVAVQGVINAKVNKPMIRVKYNDGASNGTICISARR</sequence>
<evidence type="ECO:0000313" key="3">
    <source>
        <dbReference type="Proteomes" id="UP001430953"/>
    </source>
</evidence>
<reference evidence="2 3" key="1">
    <citation type="submission" date="2023-03" db="EMBL/GenBank/DDBJ databases">
        <title>High recombination rates correlate with genetic variation in Cardiocondyla obscurior ants.</title>
        <authorList>
            <person name="Errbii M."/>
        </authorList>
    </citation>
    <scope>NUCLEOTIDE SEQUENCE [LARGE SCALE GENOMIC DNA]</scope>
    <source>
        <strain evidence="2">Alpha-2009</strain>
        <tissue evidence="2">Whole body</tissue>
    </source>
</reference>
<dbReference type="AlphaFoldDB" id="A0AAW2ES57"/>
<dbReference type="Proteomes" id="UP001430953">
    <property type="component" value="Unassembled WGS sequence"/>
</dbReference>
<evidence type="ECO:0008006" key="4">
    <source>
        <dbReference type="Google" id="ProtNLM"/>
    </source>
</evidence>
<comment type="caution">
    <text evidence="2">The sequence shown here is derived from an EMBL/GenBank/DDBJ whole genome shotgun (WGS) entry which is preliminary data.</text>
</comment>
<evidence type="ECO:0000256" key="1">
    <source>
        <dbReference type="SAM" id="MobiDB-lite"/>
    </source>
</evidence>
<protein>
    <recommendedName>
        <fullName evidence="4">Ribosomal protein S12</fullName>
    </recommendedName>
</protein>
<proteinExistence type="predicted"/>
<keyword evidence="3" id="KW-1185">Reference proteome</keyword>
<gene>
    <name evidence="2" type="ORF">PUN28_016700</name>
</gene>
<accession>A0AAW2ES57</accession>